<evidence type="ECO:0000256" key="1">
    <source>
        <dbReference type="SAM" id="MobiDB-lite"/>
    </source>
</evidence>
<evidence type="ECO:0000313" key="3">
    <source>
        <dbReference type="Proteomes" id="UP001620626"/>
    </source>
</evidence>
<proteinExistence type="predicted"/>
<feature type="compositionally biased region" description="Polar residues" evidence="1">
    <location>
        <begin position="138"/>
        <end position="157"/>
    </location>
</feature>
<keyword evidence="3" id="KW-1185">Reference proteome</keyword>
<name>A0ABD2M2V7_9BILA</name>
<organism evidence="2 3">
    <name type="scientific">Heterodera trifolii</name>
    <dbReference type="NCBI Taxonomy" id="157864"/>
    <lineage>
        <taxon>Eukaryota</taxon>
        <taxon>Metazoa</taxon>
        <taxon>Ecdysozoa</taxon>
        <taxon>Nematoda</taxon>
        <taxon>Chromadorea</taxon>
        <taxon>Rhabditida</taxon>
        <taxon>Tylenchina</taxon>
        <taxon>Tylenchomorpha</taxon>
        <taxon>Tylenchoidea</taxon>
        <taxon>Heteroderidae</taxon>
        <taxon>Heteroderinae</taxon>
        <taxon>Heterodera</taxon>
    </lineage>
</organism>
<dbReference type="SUPFAM" id="SSF101690">
    <property type="entry name" value="PAZ domain"/>
    <property type="match status" value="1"/>
</dbReference>
<feature type="compositionally biased region" description="Low complexity" evidence="1">
    <location>
        <begin position="73"/>
        <end position="83"/>
    </location>
</feature>
<feature type="compositionally biased region" description="Gly residues" evidence="1">
    <location>
        <begin position="168"/>
        <end position="183"/>
    </location>
</feature>
<feature type="compositionally biased region" description="Basic and acidic residues" evidence="1">
    <location>
        <begin position="85"/>
        <end position="99"/>
    </location>
</feature>
<reference evidence="2 3" key="1">
    <citation type="submission" date="2024-10" db="EMBL/GenBank/DDBJ databases">
        <authorList>
            <person name="Kim D."/>
        </authorList>
    </citation>
    <scope>NUCLEOTIDE SEQUENCE [LARGE SCALE GENOMIC DNA]</scope>
    <source>
        <strain evidence="2">BH-2024</strain>
    </source>
</reference>
<feature type="compositionally biased region" description="Basic and acidic residues" evidence="1">
    <location>
        <begin position="37"/>
        <end position="47"/>
    </location>
</feature>
<feature type="region of interest" description="Disordered" evidence="1">
    <location>
        <begin position="62"/>
        <end position="185"/>
    </location>
</feature>
<sequence length="358" mass="38998">MDSFGTVAWILRPTAQTAMARTPNRDDGNEQNLTDDFSSHRRLRDEPPTAAVAGLMEYEEAENGTGKLVHSSATATVTTPTTAEFRLEKEAPSSEKDNAAEGSGGGGGHGTLLFIESDDGEEEEDEDIDHTAVATDPPSATTATVVDASSSVTGAEQRSSEHSDMTDGAGGGGGSEGAKLLGGGEEEEPVRMPLLNYLCAFNDCSMKELQLLFHSVHARQRMVAHLQQHCRLHTAHLKPAERNIALHCHDLSVQNANRTFACGGYLELTVRQYFFAKHGLKLKHPYMPCMIEFGGGTHASYYPLELVNVVLKRAKQETVKQEEPYRRESGDVAPTKSMAMPERHCCRCCCRCAKQLAF</sequence>
<evidence type="ECO:0000313" key="2">
    <source>
        <dbReference type="EMBL" id="KAL3121422.1"/>
    </source>
</evidence>
<dbReference type="Proteomes" id="UP001620626">
    <property type="component" value="Unassembled WGS sequence"/>
</dbReference>
<gene>
    <name evidence="2" type="ORF">niasHT_009409</name>
</gene>
<comment type="caution">
    <text evidence="2">The sequence shown here is derived from an EMBL/GenBank/DDBJ whole genome shotgun (WGS) entry which is preliminary data.</text>
</comment>
<accession>A0ABD2M2V7</accession>
<dbReference type="EMBL" id="JBICBT010000189">
    <property type="protein sequence ID" value="KAL3121422.1"/>
    <property type="molecule type" value="Genomic_DNA"/>
</dbReference>
<dbReference type="Gene3D" id="2.170.260.10">
    <property type="entry name" value="paz domain"/>
    <property type="match status" value="1"/>
</dbReference>
<dbReference type="CDD" id="cd02846">
    <property type="entry name" value="PAZ_argonaute_like"/>
    <property type="match status" value="1"/>
</dbReference>
<dbReference type="InterPro" id="IPR036085">
    <property type="entry name" value="PAZ_dom_sf"/>
</dbReference>
<feature type="region of interest" description="Disordered" evidence="1">
    <location>
        <begin position="18"/>
        <end position="48"/>
    </location>
</feature>
<feature type="compositionally biased region" description="Acidic residues" evidence="1">
    <location>
        <begin position="116"/>
        <end position="128"/>
    </location>
</feature>
<dbReference type="AlphaFoldDB" id="A0ABD2M2V7"/>
<protein>
    <submittedName>
        <fullName evidence="2">Uncharacterized protein</fullName>
    </submittedName>
</protein>